<feature type="transmembrane region" description="Helical" evidence="6">
    <location>
        <begin position="132"/>
        <end position="152"/>
    </location>
</feature>
<evidence type="ECO:0000259" key="7">
    <source>
        <dbReference type="PROSITE" id="PS50850"/>
    </source>
</evidence>
<feature type="transmembrane region" description="Helical" evidence="6">
    <location>
        <begin position="239"/>
        <end position="259"/>
    </location>
</feature>
<feature type="transmembrane region" description="Helical" evidence="6">
    <location>
        <begin position="108"/>
        <end position="125"/>
    </location>
</feature>
<feature type="transmembrane region" description="Helical" evidence="6">
    <location>
        <begin position="158"/>
        <end position="179"/>
    </location>
</feature>
<dbReference type="InterPro" id="IPR050189">
    <property type="entry name" value="MFS_Efflux_Transporters"/>
</dbReference>
<evidence type="ECO:0000256" key="6">
    <source>
        <dbReference type="SAM" id="Phobius"/>
    </source>
</evidence>
<feature type="transmembrane region" description="Helical" evidence="6">
    <location>
        <begin position="12"/>
        <end position="31"/>
    </location>
</feature>
<evidence type="ECO:0000256" key="1">
    <source>
        <dbReference type="ARBA" id="ARBA00004651"/>
    </source>
</evidence>
<dbReference type="Gene3D" id="1.20.1250.20">
    <property type="entry name" value="MFS general substrate transporter like domains"/>
    <property type="match status" value="1"/>
</dbReference>
<dbReference type="InterPro" id="IPR036259">
    <property type="entry name" value="MFS_trans_sf"/>
</dbReference>
<feature type="transmembrane region" description="Helical" evidence="6">
    <location>
        <begin position="360"/>
        <end position="379"/>
    </location>
</feature>
<comment type="caution">
    <text evidence="8">The sequence shown here is derived from an EMBL/GenBank/DDBJ whole genome shotgun (WGS) entry which is preliminary data.</text>
</comment>
<keyword evidence="5 6" id="KW-0472">Membrane</keyword>
<dbReference type="InterPro" id="IPR020846">
    <property type="entry name" value="MFS_dom"/>
</dbReference>
<evidence type="ECO:0000256" key="3">
    <source>
        <dbReference type="ARBA" id="ARBA00022692"/>
    </source>
</evidence>
<dbReference type="PROSITE" id="PS50850">
    <property type="entry name" value="MFS"/>
    <property type="match status" value="1"/>
</dbReference>
<feature type="transmembrane region" description="Helical" evidence="6">
    <location>
        <begin position="75"/>
        <end position="96"/>
    </location>
</feature>
<keyword evidence="9" id="KW-1185">Reference proteome</keyword>
<dbReference type="PANTHER" id="PTHR43124:SF3">
    <property type="entry name" value="CHLORAMPHENICOL EFFLUX PUMP RV0191"/>
    <property type="match status" value="1"/>
</dbReference>
<dbReference type="InterPro" id="IPR011701">
    <property type="entry name" value="MFS"/>
</dbReference>
<keyword evidence="2" id="KW-1003">Cell membrane</keyword>
<feature type="transmembrane region" description="Helical" evidence="6">
    <location>
        <begin position="291"/>
        <end position="312"/>
    </location>
</feature>
<evidence type="ECO:0000313" key="9">
    <source>
        <dbReference type="Proteomes" id="UP001242480"/>
    </source>
</evidence>
<dbReference type="Proteomes" id="UP001242480">
    <property type="component" value="Unassembled WGS sequence"/>
</dbReference>
<proteinExistence type="predicted"/>
<dbReference type="EMBL" id="JAUSVX010000002">
    <property type="protein sequence ID" value="MDQ0468836.1"/>
    <property type="molecule type" value="Genomic_DNA"/>
</dbReference>
<gene>
    <name evidence="8" type="ORF">QO011_001836</name>
</gene>
<dbReference type="SUPFAM" id="SSF103473">
    <property type="entry name" value="MFS general substrate transporter"/>
    <property type="match status" value="1"/>
</dbReference>
<protein>
    <submittedName>
        <fullName evidence="8">DHA1 family inner membrane transport protein</fullName>
    </submittedName>
</protein>
<keyword evidence="4 6" id="KW-1133">Transmembrane helix</keyword>
<sequence length="392" mass="39388">MPIRAARLAELALAVGSFGIGTGEFAIMGLLPNVAGDVGVTIPQAGHVISAYALGVVVGAPVFAVLGARLSRRTLLLGLMAIFAAGNLLSAAAPGYGTLMALRFLTGLPHGAYFGVAALVAAAMAPGARAQAVGRVMLGLTIATLLGTPLATGVGQALGWRAAFALVGAIGLLTMALVWRFVPYDPPAAGASPLRELAGLRRRQVWLTLAIGAIGSGGMFATFSYITPTLTKAAGLPEAVVPFVLCLFGVGMILGNIVGPRLADRALLPTIGCALVWNIAVLVLFGLTAGIGWFAVVDVLLIGTGFALSPALQIRLMDVAAESQTLAAALNHSAFNIANALGAWLGGVAIAAGYGWTSTGWVGALLGLGGLAVFALSLAGEARPSGHAPSKA</sequence>
<evidence type="ECO:0000256" key="2">
    <source>
        <dbReference type="ARBA" id="ARBA00022475"/>
    </source>
</evidence>
<dbReference type="Pfam" id="PF07690">
    <property type="entry name" value="MFS_1"/>
    <property type="match status" value="1"/>
</dbReference>
<dbReference type="PANTHER" id="PTHR43124">
    <property type="entry name" value="PURINE EFFLUX PUMP PBUE"/>
    <property type="match status" value="1"/>
</dbReference>
<feature type="transmembrane region" description="Helical" evidence="6">
    <location>
        <begin position="333"/>
        <end position="354"/>
    </location>
</feature>
<accession>A0ABU0J3J1</accession>
<evidence type="ECO:0000313" key="8">
    <source>
        <dbReference type="EMBL" id="MDQ0468836.1"/>
    </source>
</evidence>
<dbReference type="CDD" id="cd17324">
    <property type="entry name" value="MFS_NepI_like"/>
    <property type="match status" value="1"/>
</dbReference>
<organism evidence="8 9">
    <name type="scientific">Labrys wisconsinensis</name>
    <dbReference type="NCBI Taxonomy" id="425677"/>
    <lineage>
        <taxon>Bacteria</taxon>
        <taxon>Pseudomonadati</taxon>
        <taxon>Pseudomonadota</taxon>
        <taxon>Alphaproteobacteria</taxon>
        <taxon>Hyphomicrobiales</taxon>
        <taxon>Xanthobacteraceae</taxon>
        <taxon>Labrys</taxon>
    </lineage>
</organism>
<feature type="transmembrane region" description="Helical" evidence="6">
    <location>
        <begin position="205"/>
        <end position="227"/>
    </location>
</feature>
<evidence type="ECO:0000256" key="4">
    <source>
        <dbReference type="ARBA" id="ARBA00022989"/>
    </source>
</evidence>
<feature type="transmembrane region" description="Helical" evidence="6">
    <location>
        <begin position="51"/>
        <end position="68"/>
    </location>
</feature>
<name>A0ABU0J3J1_9HYPH</name>
<feature type="domain" description="Major facilitator superfamily (MFS) profile" evidence="7">
    <location>
        <begin position="9"/>
        <end position="387"/>
    </location>
</feature>
<keyword evidence="3 6" id="KW-0812">Transmembrane</keyword>
<evidence type="ECO:0000256" key="5">
    <source>
        <dbReference type="ARBA" id="ARBA00023136"/>
    </source>
</evidence>
<comment type="subcellular location">
    <subcellularLocation>
        <location evidence="1">Cell membrane</location>
        <topology evidence="1">Multi-pass membrane protein</topology>
    </subcellularLocation>
</comment>
<reference evidence="8 9" key="1">
    <citation type="submission" date="2023-07" db="EMBL/GenBank/DDBJ databases">
        <title>Genomic Encyclopedia of Type Strains, Phase IV (KMG-IV): sequencing the most valuable type-strain genomes for metagenomic binning, comparative biology and taxonomic classification.</title>
        <authorList>
            <person name="Goeker M."/>
        </authorList>
    </citation>
    <scope>NUCLEOTIDE SEQUENCE [LARGE SCALE GENOMIC DNA]</scope>
    <source>
        <strain evidence="8 9">DSM 19619</strain>
    </source>
</reference>
<feature type="transmembrane region" description="Helical" evidence="6">
    <location>
        <begin position="266"/>
        <end position="285"/>
    </location>
</feature>